<evidence type="ECO:0000313" key="2">
    <source>
        <dbReference type="Proteomes" id="UP000236743"/>
    </source>
</evidence>
<protein>
    <recommendedName>
        <fullName evidence="3">HNH endonuclease</fullName>
    </recommendedName>
</protein>
<evidence type="ECO:0000313" key="1">
    <source>
        <dbReference type="EMBL" id="SEG69194.1"/>
    </source>
</evidence>
<accession>A0A1H6C893</accession>
<dbReference type="Gene3D" id="1.10.30.50">
    <property type="match status" value="1"/>
</dbReference>
<keyword evidence="2" id="KW-1185">Reference proteome</keyword>
<dbReference type="RefSeq" id="WP_103874378.1">
    <property type="nucleotide sequence ID" value="NZ_FNUY01000009.1"/>
</dbReference>
<dbReference type="AlphaFoldDB" id="A0A1H6C893"/>
<sequence>MLKLDPPNRTARESFVACVSRVRDAGLRARLDGVENAIAASSAAFEIAAVAQSLHQIARHTMVGGTVSRAEMEAVYVQRMAKKGAPGRAIYEELISAPAHGRCPICAQRSVTTLDHHLPKAHYPALAVAPLNLVPSCSDCNKAKLAGYPRTAIDVTLHPYFDDVDAGRWLFAEVVQTRPTALRFYANAPAALGAPLTDRLSNHFVTFDLGRLYAAEAAEELLNVRHQLAMLHDAGGADDVRAHLEGEAESRRRGRRNGWRTATYEAWAHSDWFCGGGFAPIG</sequence>
<gene>
    <name evidence="1" type="ORF">SAMN04488115_109126</name>
</gene>
<evidence type="ECO:0008006" key="3">
    <source>
        <dbReference type="Google" id="ProtNLM"/>
    </source>
</evidence>
<dbReference type="Proteomes" id="UP000236743">
    <property type="component" value="Unassembled WGS sequence"/>
</dbReference>
<name>A0A1H6C893_9HYPH</name>
<proteinExistence type="predicted"/>
<reference evidence="1 2" key="1">
    <citation type="submission" date="2016-10" db="EMBL/GenBank/DDBJ databases">
        <authorList>
            <person name="de Groot N.N."/>
        </authorList>
    </citation>
    <scope>NUCLEOTIDE SEQUENCE [LARGE SCALE GENOMIC DNA]</scope>
    <source>
        <strain evidence="1 2">DSM 26656</strain>
    </source>
</reference>
<dbReference type="EMBL" id="FNUY01000009">
    <property type="protein sequence ID" value="SEG69194.1"/>
    <property type="molecule type" value="Genomic_DNA"/>
</dbReference>
<organism evidence="1 2">
    <name type="scientific">Bosea lathyri</name>
    <dbReference type="NCBI Taxonomy" id="1036778"/>
    <lineage>
        <taxon>Bacteria</taxon>
        <taxon>Pseudomonadati</taxon>
        <taxon>Pseudomonadota</taxon>
        <taxon>Alphaproteobacteria</taxon>
        <taxon>Hyphomicrobiales</taxon>
        <taxon>Boseaceae</taxon>
        <taxon>Bosea</taxon>
    </lineage>
</organism>
<dbReference type="OrthoDB" id="9816185at2"/>